<evidence type="ECO:0000313" key="3">
    <source>
        <dbReference type="EMBL" id="PRY40074.1"/>
    </source>
</evidence>
<dbReference type="EMBL" id="PVTE01000007">
    <property type="protein sequence ID" value="PRY40074.1"/>
    <property type="molecule type" value="Genomic_DNA"/>
</dbReference>
<proteinExistence type="predicted"/>
<dbReference type="AlphaFoldDB" id="A0A2T0T361"/>
<organism evidence="3 4">
    <name type="scientific">Spirosoma oryzae</name>
    <dbReference type="NCBI Taxonomy" id="1469603"/>
    <lineage>
        <taxon>Bacteria</taxon>
        <taxon>Pseudomonadati</taxon>
        <taxon>Bacteroidota</taxon>
        <taxon>Cytophagia</taxon>
        <taxon>Cytophagales</taxon>
        <taxon>Cytophagaceae</taxon>
        <taxon>Spirosoma</taxon>
    </lineage>
</organism>
<sequence length="66" mass="7491">MKNRLKVCRAEQNLSQAELADRIGVSRQTINSIEANRYVPSTVLSLKIARVFDQPVEAIFQLDETD</sequence>
<evidence type="ECO:0000256" key="1">
    <source>
        <dbReference type="ARBA" id="ARBA00023125"/>
    </source>
</evidence>
<evidence type="ECO:0000259" key="2">
    <source>
        <dbReference type="PROSITE" id="PS50943"/>
    </source>
</evidence>
<dbReference type="PANTHER" id="PTHR46558:SF4">
    <property type="entry name" value="DNA-BIDING PHAGE PROTEIN"/>
    <property type="match status" value="1"/>
</dbReference>
<dbReference type="InterPro" id="IPR001387">
    <property type="entry name" value="Cro/C1-type_HTH"/>
</dbReference>
<protein>
    <submittedName>
        <fullName evidence="3">Putative transcriptional regulator</fullName>
    </submittedName>
</protein>
<dbReference type="OrthoDB" id="1357763at2"/>
<gene>
    <name evidence="3" type="ORF">CLV58_107168</name>
</gene>
<dbReference type="PROSITE" id="PS50943">
    <property type="entry name" value="HTH_CROC1"/>
    <property type="match status" value="1"/>
</dbReference>
<dbReference type="RefSeq" id="WP_106137701.1">
    <property type="nucleotide sequence ID" value="NZ_PVTE01000007.1"/>
</dbReference>
<reference evidence="3 4" key="1">
    <citation type="submission" date="2018-03" db="EMBL/GenBank/DDBJ databases">
        <title>Genomic Encyclopedia of Archaeal and Bacterial Type Strains, Phase II (KMG-II): from individual species to whole genera.</title>
        <authorList>
            <person name="Goeker M."/>
        </authorList>
    </citation>
    <scope>NUCLEOTIDE SEQUENCE [LARGE SCALE GENOMIC DNA]</scope>
    <source>
        <strain evidence="3 4">DSM 28354</strain>
    </source>
</reference>
<comment type="caution">
    <text evidence="3">The sequence shown here is derived from an EMBL/GenBank/DDBJ whole genome shotgun (WGS) entry which is preliminary data.</text>
</comment>
<dbReference type="InterPro" id="IPR010982">
    <property type="entry name" value="Lambda_DNA-bd_dom_sf"/>
</dbReference>
<dbReference type="Gene3D" id="1.10.260.40">
    <property type="entry name" value="lambda repressor-like DNA-binding domains"/>
    <property type="match status" value="1"/>
</dbReference>
<dbReference type="CDD" id="cd00093">
    <property type="entry name" value="HTH_XRE"/>
    <property type="match status" value="1"/>
</dbReference>
<evidence type="ECO:0000313" key="4">
    <source>
        <dbReference type="Proteomes" id="UP000238375"/>
    </source>
</evidence>
<name>A0A2T0T361_9BACT</name>
<dbReference type="SMART" id="SM00530">
    <property type="entry name" value="HTH_XRE"/>
    <property type="match status" value="1"/>
</dbReference>
<dbReference type="Pfam" id="PF01381">
    <property type="entry name" value="HTH_3"/>
    <property type="match status" value="1"/>
</dbReference>
<keyword evidence="1" id="KW-0238">DNA-binding</keyword>
<accession>A0A2T0T361</accession>
<dbReference type="SUPFAM" id="SSF47413">
    <property type="entry name" value="lambda repressor-like DNA-binding domains"/>
    <property type="match status" value="1"/>
</dbReference>
<dbReference type="GO" id="GO:0003677">
    <property type="term" value="F:DNA binding"/>
    <property type="evidence" value="ECO:0007669"/>
    <property type="project" value="UniProtKB-KW"/>
</dbReference>
<keyword evidence="4" id="KW-1185">Reference proteome</keyword>
<dbReference type="Proteomes" id="UP000238375">
    <property type="component" value="Unassembled WGS sequence"/>
</dbReference>
<dbReference type="PANTHER" id="PTHR46558">
    <property type="entry name" value="TRACRIPTIONAL REGULATORY PROTEIN-RELATED-RELATED"/>
    <property type="match status" value="1"/>
</dbReference>
<feature type="domain" description="HTH cro/C1-type" evidence="2">
    <location>
        <begin position="5"/>
        <end position="59"/>
    </location>
</feature>